<accession>A0A6L3ASC6</accession>
<proteinExistence type="predicted"/>
<organism evidence="1 2">
    <name type="scientific">Azospirillum brasilense</name>
    <dbReference type="NCBI Taxonomy" id="192"/>
    <lineage>
        <taxon>Bacteria</taxon>
        <taxon>Pseudomonadati</taxon>
        <taxon>Pseudomonadota</taxon>
        <taxon>Alphaproteobacteria</taxon>
        <taxon>Rhodospirillales</taxon>
        <taxon>Azospirillaceae</taxon>
        <taxon>Azospirillum</taxon>
    </lineage>
</organism>
<dbReference type="EMBL" id="QOKV01000029">
    <property type="protein sequence ID" value="KAA0678208.1"/>
    <property type="molecule type" value="Genomic_DNA"/>
</dbReference>
<comment type="caution">
    <text evidence="1">The sequence shown here is derived from an EMBL/GenBank/DDBJ whole genome shotgun (WGS) entry which is preliminary data.</text>
</comment>
<sequence>MIFPPNTCLKIFAARLEGGELTPVEADRSEMTDDIPVLGMDVTQTFEELKLETEIPGQCVVEIDTFIEHLMMHHRGMRARPPGARLFARNWVVLASAGRSVGATHLVAAIG</sequence>
<evidence type="ECO:0000313" key="1">
    <source>
        <dbReference type="EMBL" id="KAA0678208.1"/>
    </source>
</evidence>
<dbReference type="AlphaFoldDB" id="A0A6L3ASC6"/>
<dbReference type="Proteomes" id="UP000476837">
    <property type="component" value="Unassembled WGS sequence"/>
</dbReference>
<name>A0A6L3ASC6_AZOBR</name>
<evidence type="ECO:0000313" key="2">
    <source>
        <dbReference type="Proteomes" id="UP000476837"/>
    </source>
</evidence>
<dbReference type="RefSeq" id="WP_149167798.1">
    <property type="nucleotide sequence ID" value="NZ_QOKV01000029.1"/>
</dbReference>
<protein>
    <submittedName>
        <fullName evidence="1">Uncharacterized protein</fullName>
    </submittedName>
</protein>
<gene>
    <name evidence="1" type="ORF">DS837_28235</name>
</gene>
<reference evidence="1 2" key="1">
    <citation type="submission" date="2018-07" db="EMBL/GenBank/DDBJ databases">
        <title>Genome sequence of Roseomonas fauriae ATCC 49958.</title>
        <authorList>
            <person name="Sant'Anna F.H."/>
            <person name="Baldani J.I."/>
            <person name="Zilli J.E."/>
            <person name="Reis V.M."/>
            <person name="Hartmann A."/>
            <person name="Cruz L."/>
            <person name="de Souza E.M."/>
            <person name="de Oliveira Pedrosa F."/>
            <person name="Passaglia L.M.P."/>
        </authorList>
    </citation>
    <scope>NUCLEOTIDE SEQUENCE [LARGE SCALE GENOMIC DNA]</scope>
    <source>
        <strain evidence="1 2">ATCC 49958</strain>
    </source>
</reference>